<keyword evidence="2" id="KW-0732">Signal</keyword>
<dbReference type="AlphaFoldDB" id="A0A0B4CTI9"/>
<dbReference type="EMBL" id="JWSZ01000011">
    <property type="protein sequence ID" value="KIC57676.1"/>
    <property type="molecule type" value="Genomic_DNA"/>
</dbReference>
<feature type="compositionally biased region" description="Polar residues" evidence="1">
    <location>
        <begin position="31"/>
        <end position="45"/>
    </location>
</feature>
<dbReference type="RefSeq" id="WP_039415652.1">
    <property type="nucleotide sequence ID" value="NZ_JWSZ01000011.1"/>
</dbReference>
<proteinExistence type="predicted"/>
<comment type="caution">
    <text evidence="3">The sequence shown here is derived from an EMBL/GenBank/DDBJ whole genome shotgun (WGS) entry which is preliminary data.</text>
</comment>
<feature type="signal peptide" evidence="2">
    <location>
        <begin position="1"/>
        <end position="28"/>
    </location>
</feature>
<dbReference type="PROSITE" id="PS51257">
    <property type="entry name" value="PROKAR_LIPOPROTEIN"/>
    <property type="match status" value="1"/>
</dbReference>
<sequence>MTRARFAPLALSTVALATALLLSGCTSAAPSADPTPTGNAVSPTPTEALPGPTPDDSPTAGGAVTCDSMIVSDTLAEFKSKGWTAKQTPFTFETQPPSAPIDGGLICTWANYSVASGNLIEFGWAPLSTADAETVAAQLEKEGWRREPADSGFYITQDPSRVITVDDKGYGMTYQFGDGWVAVSDTKQNLLLMPVTAG</sequence>
<evidence type="ECO:0000313" key="3">
    <source>
        <dbReference type="EMBL" id="KIC57676.1"/>
    </source>
</evidence>
<evidence type="ECO:0000256" key="2">
    <source>
        <dbReference type="SAM" id="SignalP"/>
    </source>
</evidence>
<organism evidence="3 4">
    <name type="scientific">Microbacterium hominis</name>
    <dbReference type="NCBI Taxonomy" id="162426"/>
    <lineage>
        <taxon>Bacteria</taxon>
        <taxon>Bacillati</taxon>
        <taxon>Actinomycetota</taxon>
        <taxon>Actinomycetes</taxon>
        <taxon>Micrococcales</taxon>
        <taxon>Microbacteriaceae</taxon>
        <taxon>Microbacterium</taxon>
    </lineage>
</organism>
<accession>A0A0B4CTI9</accession>
<gene>
    <name evidence="3" type="ORF">RM52_08665</name>
</gene>
<protein>
    <submittedName>
        <fullName evidence="3">Nitrate ABC transporter substrate-binding protein</fullName>
    </submittedName>
</protein>
<feature type="region of interest" description="Disordered" evidence="1">
    <location>
        <begin position="31"/>
        <end position="62"/>
    </location>
</feature>
<evidence type="ECO:0000313" key="4">
    <source>
        <dbReference type="Proteomes" id="UP000031202"/>
    </source>
</evidence>
<feature type="chain" id="PRO_5039316949" evidence="2">
    <location>
        <begin position="29"/>
        <end position="198"/>
    </location>
</feature>
<dbReference type="Proteomes" id="UP000031202">
    <property type="component" value="Unassembled WGS sequence"/>
</dbReference>
<name>A0A0B4CTI9_9MICO</name>
<reference evidence="3 4" key="1">
    <citation type="submission" date="2014-12" db="EMBL/GenBank/DDBJ databases">
        <title>Genome sequencing of Microbacterium hominis TPW29.</title>
        <authorList>
            <person name="Tan P.W."/>
            <person name="Chan K.-G."/>
        </authorList>
    </citation>
    <scope>NUCLEOTIDE SEQUENCE [LARGE SCALE GENOMIC DNA]</scope>
    <source>
        <strain evidence="3 4">TPW29</strain>
    </source>
</reference>
<evidence type="ECO:0000256" key="1">
    <source>
        <dbReference type="SAM" id="MobiDB-lite"/>
    </source>
</evidence>